<reference evidence="2 3" key="1">
    <citation type="submission" date="2024-02" db="EMBL/GenBank/DDBJ databases">
        <title>Rhodopirellula caenicola NBRC 110016.</title>
        <authorList>
            <person name="Ichikawa N."/>
            <person name="Katano-Makiyama Y."/>
            <person name="Hidaka K."/>
        </authorList>
    </citation>
    <scope>NUCLEOTIDE SEQUENCE [LARGE SCALE GENOMIC DNA]</scope>
    <source>
        <strain evidence="2 3">NBRC 110016</strain>
    </source>
</reference>
<name>A0ABP9VSM2_9BACT</name>
<gene>
    <name evidence="2" type="ORF">Rcae01_03067</name>
</gene>
<evidence type="ECO:0000313" key="2">
    <source>
        <dbReference type="EMBL" id="GAA5507610.1"/>
    </source>
</evidence>
<feature type="transmembrane region" description="Helical" evidence="1">
    <location>
        <begin position="12"/>
        <end position="28"/>
    </location>
</feature>
<organism evidence="2 3">
    <name type="scientific">Novipirellula caenicola</name>
    <dbReference type="NCBI Taxonomy" id="1536901"/>
    <lineage>
        <taxon>Bacteria</taxon>
        <taxon>Pseudomonadati</taxon>
        <taxon>Planctomycetota</taxon>
        <taxon>Planctomycetia</taxon>
        <taxon>Pirellulales</taxon>
        <taxon>Pirellulaceae</taxon>
        <taxon>Novipirellula</taxon>
    </lineage>
</organism>
<accession>A0ABP9VSM2</accession>
<keyword evidence="1" id="KW-1133">Transmembrane helix</keyword>
<keyword evidence="3" id="KW-1185">Reference proteome</keyword>
<keyword evidence="1" id="KW-0472">Membrane</keyword>
<sequence length="69" mass="7802">MDTTAGNEVAGVLFNLDLLAMGVVRMMVRKRKRVQKRNLPKNQLNVGGAGSEHSSQYPRYRFTTFQFGL</sequence>
<proteinExistence type="predicted"/>
<evidence type="ECO:0000256" key="1">
    <source>
        <dbReference type="SAM" id="Phobius"/>
    </source>
</evidence>
<comment type="caution">
    <text evidence="2">The sequence shown here is derived from an EMBL/GenBank/DDBJ whole genome shotgun (WGS) entry which is preliminary data.</text>
</comment>
<evidence type="ECO:0000313" key="3">
    <source>
        <dbReference type="Proteomes" id="UP001416858"/>
    </source>
</evidence>
<dbReference type="Proteomes" id="UP001416858">
    <property type="component" value="Unassembled WGS sequence"/>
</dbReference>
<dbReference type="EMBL" id="BAABRO010000006">
    <property type="protein sequence ID" value="GAA5507610.1"/>
    <property type="molecule type" value="Genomic_DNA"/>
</dbReference>
<protein>
    <submittedName>
        <fullName evidence="2">Uncharacterized protein</fullName>
    </submittedName>
</protein>
<keyword evidence="1" id="KW-0812">Transmembrane</keyword>